<evidence type="ECO:0000256" key="1">
    <source>
        <dbReference type="SAM" id="MobiDB-lite"/>
    </source>
</evidence>
<gene>
    <name evidence="2" type="ORF">KUDE01_006699</name>
</gene>
<dbReference type="AlphaFoldDB" id="A0AAD9ERE6"/>
<dbReference type="Proteomes" id="UP001228049">
    <property type="component" value="Unassembled WGS sequence"/>
</dbReference>
<name>A0AAD9ERE6_DISEL</name>
<reference evidence="2" key="1">
    <citation type="submission" date="2023-04" db="EMBL/GenBank/DDBJ databases">
        <title>Chromosome-level genome of Chaenocephalus aceratus.</title>
        <authorList>
            <person name="Park H."/>
        </authorList>
    </citation>
    <scope>NUCLEOTIDE SEQUENCE</scope>
    <source>
        <strain evidence="2">DE</strain>
        <tissue evidence="2">Muscle</tissue>
    </source>
</reference>
<keyword evidence="3" id="KW-1185">Reference proteome</keyword>
<comment type="caution">
    <text evidence="2">The sequence shown here is derived from an EMBL/GenBank/DDBJ whole genome shotgun (WGS) entry which is preliminary data.</text>
</comment>
<dbReference type="GO" id="GO:0016874">
    <property type="term" value="F:ligase activity"/>
    <property type="evidence" value="ECO:0007669"/>
    <property type="project" value="UniProtKB-KW"/>
</dbReference>
<dbReference type="EMBL" id="JASDAP010000124">
    <property type="protein sequence ID" value="KAK1875449.1"/>
    <property type="molecule type" value="Genomic_DNA"/>
</dbReference>
<accession>A0AAD9ERE6</accession>
<proteinExistence type="predicted"/>
<evidence type="ECO:0000313" key="3">
    <source>
        <dbReference type="Proteomes" id="UP001228049"/>
    </source>
</evidence>
<evidence type="ECO:0000313" key="2">
    <source>
        <dbReference type="EMBL" id="KAK1875449.1"/>
    </source>
</evidence>
<sequence length="363" mass="40732">MENACPLCNREYTALNQHLRVSHLVQNIEERGKLVLLASRRLNIRSEACPLQSCDAQKGTRLDRHLKRSHTELSDGAKTQLLDNLKRRLILGSLGALRASNPSVPMVSTLDLDEAAGLEEEKEKEVEEEEEGEEGEGQVTKLKAEVAKLQKEIRELNDGFELSQAYNRNLKRAYGKLKRSALKARKMSVIFGTADVLDYSLPQTSAAGTADVLDYSLPQTSAADEGSTDIPSGKILCPPFPDHIPALNTLLEEYKELQEGPHPDAKLRHNVQNKLYRIRHFIGWMSKGQSGLAKLQFLDNQTRLKGWAGYLVDCGMVRTTSLHYLKNVRQFLVYVQETPPKTSRLGQKNVKMGIRYLKSVIKG</sequence>
<feature type="compositionally biased region" description="Acidic residues" evidence="1">
    <location>
        <begin position="126"/>
        <end position="136"/>
    </location>
</feature>
<keyword evidence="2" id="KW-0436">Ligase</keyword>
<feature type="region of interest" description="Disordered" evidence="1">
    <location>
        <begin position="118"/>
        <end position="138"/>
    </location>
</feature>
<protein>
    <submittedName>
        <fullName evidence="2">Serine--tRNA ligase</fullName>
    </submittedName>
</protein>
<organism evidence="2 3">
    <name type="scientific">Dissostichus eleginoides</name>
    <name type="common">Patagonian toothfish</name>
    <name type="synonym">Dissostichus amissus</name>
    <dbReference type="NCBI Taxonomy" id="100907"/>
    <lineage>
        <taxon>Eukaryota</taxon>
        <taxon>Metazoa</taxon>
        <taxon>Chordata</taxon>
        <taxon>Craniata</taxon>
        <taxon>Vertebrata</taxon>
        <taxon>Euteleostomi</taxon>
        <taxon>Actinopterygii</taxon>
        <taxon>Neopterygii</taxon>
        <taxon>Teleostei</taxon>
        <taxon>Neoteleostei</taxon>
        <taxon>Acanthomorphata</taxon>
        <taxon>Eupercaria</taxon>
        <taxon>Perciformes</taxon>
        <taxon>Notothenioidei</taxon>
        <taxon>Nototheniidae</taxon>
        <taxon>Dissostichus</taxon>
    </lineage>
</organism>